<dbReference type="PANTHER" id="PTHR43135:SF3">
    <property type="entry name" value="ALPHA-D-RIBOSE 1-METHYLPHOSPHONATE 5-TRIPHOSPHATE DIPHOSPHATASE"/>
    <property type="match status" value="1"/>
</dbReference>
<dbReference type="RefSeq" id="WP_158216290.1">
    <property type="nucleotide sequence ID" value="NZ_MWWR01000004.1"/>
</dbReference>
<evidence type="ECO:0000256" key="1">
    <source>
        <dbReference type="SAM" id="MobiDB-lite"/>
    </source>
</evidence>
<organism evidence="3 4">
    <name type="scientific">Pseudoscardovia radai</name>
    <dbReference type="NCBI Taxonomy" id="987066"/>
    <lineage>
        <taxon>Bacteria</taxon>
        <taxon>Bacillati</taxon>
        <taxon>Actinomycetota</taxon>
        <taxon>Actinomycetes</taxon>
        <taxon>Bifidobacteriales</taxon>
        <taxon>Bifidobacteriaceae</taxon>
        <taxon>Pseudoscardovia</taxon>
    </lineage>
</organism>
<feature type="region of interest" description="Disordered" evidence="1">
    <location>
        <begin position="1"/>
        <end position="45"/>
    </location>
</feature>
<comment type="caution">
    <text evidence="3">The sequence shown here is derived from an EMBL/GenBank/DDBJ whole genome shotgun (WGS) entry which is preliminary data.</text>
</comment>
<proteinExistence type="predicted"/>
<dbReference type="Gene3D" id="1.20.58.520">
    <property type="entry name" value="Amidohydrolase"/>
    <property type="match status" value="1"/>
</dbReference>
<dbReference type="SUPFAM" id="SSF51556">
    <property type="entry name" value="Metallo-dependent hydrolases"/>
    <property type="match status" value="1"/>
</dbReference>
<name>A0A261EZN5_9BIFI</name>
<dbReference type="SUPFAM" id="SSF51338">
    <property type="entry name" value="Composite domain of metallo-dependent hydrolases"/>
    <property type="match status" value="1"/>
</dbReference>
<keyword evidence="4" id="KW-1185">Reference proteome</keyword>
<dbReference type="GO" id="GO:0016810">
    <property type="term" value="F:hydrolase activity, acting on carbon-nitrogen (but not peptide) bonds"/>
    <property type="evidence" value="ECO:0007669"/>
    <property type="project" value="InterPro"/>
</dbReference>
<protein>
    <submittedName>
        <fullName evidence="3">Imidazolonepropionase</fullName>
    </submittedName>
</protein>
<accession>A0A261EZN5</accession>
<dbReference type="InterPro" id="IPR006680">
    <property type="entry name" value="Amidohydro-rel"/>
</dbReference>
<feature type="domain" description="Amidohydrolase-related" evidence="2">
    <location>
        <begin position="130"/>
        <end position="490"/>
    </location>
</feature>
<dbReference type="InterPro" id="IPR032466">
    <property type="entry name" value="Metal_Hydrolase"/>
</dbReference>
<dbReference type="Gene3D" id="3.30.110.90">
    <property type="entry name" value="Amidohydrolase"/>
    <property type="match status" value="1"/>
</dbReference>
<sequence>MESMLAPGRGARKEQGGSRSAADDTMPGAGTIVWGPDAPLDPDAATTAGLLAADPDSARPRPRRTPPAAAVVPLAIEHVAIVACDGSRCIFPDSTVLVNAQGVIERIGESDALDPYIPREYRRIPGRGRFLMPGLVNLHAHGFSDGALGAFGGPKVRAFHAFRHSFLGRTARARRDLDFARSMMAEQLAAGVTTVRTGGDMGYEMVALRDAVNAREMVGPRIVASGPTIGTPHGRRTSRRMLDASTLEAARDSCRRNIEAGVNCLSLSITADAGDDIDVSELSHVQMTERQIRAVCAEAHRRGLLVAARCLSSQAVHTALLAGADIVEHGAALDRESLRLLRRNPLSLRGWSALVPMLFEAQTRATLPQSELGQSDAARANARLVCDGVAKGVRQADLADVAIGVGTDSGVTFMPQYAMWRELDALVRFGGLTRAQALHCATLQGARILGIERVTGSIEEGKYADLVMLEGNPLRHLRELESPTLVVARGVALWKPRPRRLPELDRMLDVI</sequence>
<evidence type="ECO:0000259" key="2">
    <source>
        <dbReference type="Pfam" id="PF01979"/>
    </source>
</evidence>
<dbReference type="Gene3D" id="3.40.50.10910">
    <property type="entry name" value="Amidohydrolase"/>
    <property type="match status" value="1"/>
</dbReference>
<evidence type="ECO:0000313" key="3">
    <source>
        <dbReference type="EMBL" id="OZG52307.1"/>
    </source>
</evidence>
<reference evidence="3 4" key="1">
    <citation type="journal article" date="2017" name="BMC Genomics">
        <title>Comparative genomic and phylogenomic analyses of the Bifidobacteriaceae family.</title>
        <authorList>
            <person name="Lugli G.A."/>
            <person name="Milani C."/>
            <person name="Turroni F."/>
            <person name="Duranti S."/>
            <person name="Mancabelli L."/>
            <person name="Mangifesta M."/>
            <person name="Ferrario C."/>
            <person name="Modesto M."/>
            <person name="Mattarelli P."/>
            <person name="Jiri K."/>
            <person name="van Sinderen D."/>
            <person name="Ventura M."/>
        </authorList>
    </citation>
    <scope>NUCLEOTIDE SEQUENCE [LARGE SCALE GENOMIC DNA]</scope>
    <source>
        <strain evidence="3 4">DSM 24742</strain>
    </source>
</reference>
<dbReference type="OrthoDB" id="3514520at2"/>
<dbReference type="Pfam" id="PF01979">
    <property type="entry name" value="Amidohydro_1"/>
    <property type="match status" value="1"/>
</dbReference>
<dbReference type="AlphaFoldDB" id="A0A261EZN5"/>
<dbReference type="PANTHER" id="PTHR43135">
    <property type="entry name" value="ALPHA-D-RIBOSE 1-METHYLPHOSPHONATE 5-TRIPHOSPHATE DIPHOSPHATASE"/>
    <property type="match status" value="1"/>
</dbReference>
<dbReference type="Gene3D" id="2.30.40.10">
    <property type="entry name" value="Urease, subunit C, domain 1"/>
    <property type="match status" value="1"/>
</dbReference>
<dbReference type="Proteomes" id="UP000216725">
    <property type="component" value="Unassembled WGS sequence"/>
</dbReference>
<dbReference type="InterPro" id="IPR011059">
    <property type="entry name" value="Metal-dep_hydrolase_composite"/>
</dbReference>
<evidence type="ECO:0000313" key="4">
    <source>
        <dbReference type="Proteomes" id="UP000216725"/>
    </source>
</evidence>
<dbReference type="EMBL" id="MWWR01000004">
    <property type="protein sequence ID" value="OZG52307.1"/>
    <property type="molecule type" value="Genomic_DNA"/>
</dbReference>
<dbReference type="InterPro" id="IPR051781">
    <property type="entry name" value="Metallo-dep_Hydrolase"/>
</dbReference>
<feature type="compositionally biased region" description="Low complexity" evidence="1">
    <location>
        <begin position="36"/>
        <end position="45"/>
    </location>
</feature>
<gene>
    <name evidence="3" type="ORF">PSRA_0496</name>
</gene>